<protein>
    <recommendedName>
        <fullName evidence="4">SET domain-containing protein</fullName>
    </recommendedName>
</protein>
<evidence type="ECO:0008006" key="4">
    <source>
        <dbReference type="Google" id="ProtNLM"/>
    </source>
</evidence>
<dbReference type="EMBL" id="JAPMSZ010000012">
    <property type="protein sequence ID" value="KAJ5081909.1"/>
    <property type="molecule type" value="Genomic_DNA"/>
</dbReference>
<gene>
    <name evidence="2" type="ORF">NUU61_010173</name>
</gene>
<reference evidence="2" key="1">
    <citation type="submission" date="2022-11" db="EMBL/GenBank/DDBJ databases">
        <authorList>
            <person name="Petersen C."/>
        </authorList>
    </citation>
    <scope>NUCLEOTIDE SEQUENCE</scope>
    <source>
        <strain evidence="2">IBT 34128</strain>
    </source>
</reference>
<dbReference type="SUPFAM" id="SSF82199">
    <property type="entry name" value="SET domain"/>
    <property type="match status" value="1"/>
</dbReference>
<organism evidence="2 3">
    <name type="scientific">Penicillium alfredii</name>
    <dbReference type="NCBI Taxonomy" id="1506179"/>
    <lineage>
        <taxon>Eukaryota</taxon>
        <taxon>Fungi</taxon>
        <taxon>Dikarya</taxon>
        <taxon>Ascomycota</taxon>
        <taxon>Pezizomycotina</taxon>
        <taxon>Eurotiomycetes</taxon>
        <taxon>Eurotiomycetidae</taxon>
        <taxon>Eurotiales</taxon>
        <taxon>Aspergillaceae</taxon>
        <taxon>Penicillium</taxon>
    </lineage>
</organism>
<dbReference type="Proteomes" id="UP001141434">
    <property type="component" value="Unassembled WGS sequence"/>
</dbReference>
<dbReference type="InterPro" id="IPR046341">
    <property type="entry name" value="SET_dom_sf"/>
</dbReference>
<dbReference type="RefSeq" id="XP_056507196.1">
    <property type="nucleotide sequence ID" value="XM_056660698.1"/>
</dbReference>
<reference evidence="2" key="2">
    <citation type="journal article" date="2023" name="IMA Fungus">
        <title>Comparative genomic study of the Penicillium genus elucidates a diverse pangenome and 15 lateral gene transfer events.</title>
        <authorList>
            <person name="Petersen C."/>
            <person name="Sorensen T."/>
            <person name="Nielsen M.R."/>
            <person name="Sondergaard T.E."/>
            <person name="Sorensen J.L."/>
            <person name="Fitzpatrick D.A."/>
            <person name="Frisvad J.C."/>
            <person name="Nielsen K.L."/>
        </authorList>
    </citation>
    <scope>NUCLEOTIDE SEQUENCE</scope>
    <source>
        <strain evidence="2">IBT 34128</strain>
    </source>
</reference>
<dbReference type="PANTHER" id="PTHR12350">
    <property type="entry name" value="HISTONE-LYSINE N-METHYLTRANSFERASE-RELATED"/>
    <property type="match status" value="1"/>
</dbReference>
<dbReference type="OrthoDB" id="5984008at2759"/>
<name>A0A9W9EHK4_9EURO</name>
<keyword evidence="3" id="KW-1185">Reference proteome</keyword>
<proteinExistence type="predicted"/>
<feature type="region of interest" description="Disordered" evidence="1">
    <location>
        <begin position="1"/>
        <end position="25"/>
    </location>
</feature>
<dbReference type="Gene3D" id="2.170.270.10">
    <property type="entry name" value="SET domain"/>
    <property type="match status" value="1"/>
</dbReference>
<evidence type="ECO:0000313" key="3">
    <source>
        <dbReference type="Proteomes" id="UP001141434"/>
    </source>
</evidence>
<comment type="caution">
    <text evidence="2">The sequence shown here is derived from an EMBL/GenBank/DDBJ whole genome shotgun (WGS) entry which is preliminary data.</text>
</comment>
<dbReference type="InterPro" id="IPR053201">
    <property type="entry name" value="Flavunoidine_N-MTase"/>
</dbReference>
<dbReference type="AlphaFoldDB" id="A0A9W9EHK4"/>
<evidence type="ECO:0000256" key="1">
    <source>
        <dbReference type="SAM" id="MobiDB-lite"/>
    </source>
</evidence>
<accession>A0A9W9EHK4</accession>
<sequence length="176" mass="19230">MAPSADPLPVAVPTAPTFLEPSPPTHPDRLYVNRSAKAFGSGAFSLVDLPAGALFAKITTATPGKKAYTSVQTGRDTHIELNSDLVYCNHSCAPSLIFDMARMEVRVVDERPLKKGHALTFFYPSTEWEMDQPFQCTCGAGEVCCGWIPGAKTMPPDELDGYWLNGHIAELLHERH</sequence>
<evidence type="ECO:0000313" key="2">
    <source>
        <dbReference type="EMBL" id="KAJ5081909.1"/>
    </source>
</evidence>
<dbReference type="PANTHER" id="PTHR12350:SF19">
    <property type="entry name" value="SET DOMAIN-CONTAINING PROTEIN"/>
    <property type="match status" value="1"/>
</dbReference>
<dbReference type="GeneID" id="81399867"/>